<dbReference type="InterPro" id="IPR013094">
    <property type="entry name" value="AB_hydrolase_3"/>
</dbReference>
<feature type="domain" description="Alpha/beta hydrolase fold-3" evidence="2">
    <location>
        <begin position="73"/>
        <end position="293"/>
    </location>
</feature>
<evidence type="ECO:0000313" key="3">
    <source>
        <dbReference type="EMBL" id="PIA56395.1"/>
    </source>
</evidence>
<dbReference type="FunCoup" id="A0A2G5EKV7">
    <property type="interactions" value="119"/>
</dbReference>
<dbReference type="Proteomes" id="UP000230069">
    <property type="component" value="Unassembled WGS sequence"/>
</dbReference>
<keyword evidence="4" id="KW-1185">Reference proteome</keyword>
<protein>
    <recommendedName>
        <fullName evidence="2">Alpha/beta hydrolase fold-3 domain-containing protein</fullName>
    </recommendedName>
</protein>
<dbReference type="GO" id="GO:0016787">
    <property type="term" value="F:hydrolase activity"/>
    <property type="evidence" value="ECO:0007669"/>
    <property type="project" value="InterPro"/>
</dbReference>
<accession>A0A2G5EKV7</accession>
<dbReference type="OrthoDB" id="408631at2759"/>
<dbReference type="Gene3D" id="3.40.50.1820">
    <property type="entry name" value="alpha/beta hydrolase"/>
    <property type="match status" value="1"/>
</dbReference>
<dbReference type="EMBL" id="KZ305024">
    <property type="protein sequence ID" value="PIA56395.1"/>
    <property type="molecule type" value="Genomic_DNA"/>
</dbReference>
<dbReference type="InterPro" id="IPR029058">
    <property type="entry name" value="AB_hydrolase_fold"/>
</dbReference>
<dbReference type="PROSITE" id="PS01174">
    <property type="entry name" value="LIPASE_GDXG_SER"/>
    <property type="match status" value="1"/>
</dbReference>
<dbReference type="SUPFAM" id="SSF53474">
    <property type="entry name" value="alpha/beta-Hydrolases"/>
    <property type="match status" value="1"/>
</dbReference>
<dbReference type="InterPro" id="IPR033140">
    <property type="entry name" value="Lipase_GDXG_put_SER_AS"/>
</dbReference>
<dbReference type="PANTHER" id="PTHR23024">
    <property type="entry name" value="ARYLACETAMIDE DEACETYLASE"/>
    <property type="match status" value="1"/>
</dbReference>
<evidence type="ECO:0000313" key="4">
    <source>
        <dbReference type="Proteomes" id="UP000230069"/>
    </source>
</evidence>
<gene>
    <name evidence="3" type="ORF">AQUCO_00700607v1</name>
</gene>
<reference evidence="3 4" key="1">
    <citation type="submission" date="2017-09" db="EMBL/GenBank/DDBJ databases">
        <title>WGS assembly of Aquilegia coerulea Goldsmith.</title>
        <authorList>
            <person name="Hodges S."/>
            <person name="Kramer E."/>
            <person name="Nordborg M."/>
            <person name="Tomkins J."/>
            <person name="Borevitz J."/>
            <person name="Derieg N."/>
            <person name="Yan J."/>
            <person name="Mihaltcheva S."/>
            <person name="Hayes R.D."/>
            <person name="Rokhsar D."/>
        </authorList>
    </citation>
    <scope>NUCLEOTIDE SEQUENCE [LARGE SCALE GENOMIC DNA]</scope>
    <source>
        <strain evidence="4">cv. Goldsmith</strain>
    </source>
</reference>
<dbReference type="PANTHER" id="PTHR23024:SF458">
    <property type="entry name" value="ALPHA_BETA HYDROLASE FOLD-3 DOMAIN-CONTAINING PROTEIN"/>
    <property type="match status" value="1"/>
</dbReference>
<dbReference type="Pfam" id="PF07859">
    <property type="entry name" value="Abhydrolase_3"/>
    <property type="match status" value="1"/>
</dbReference>
<proteinExistence type="predicted"/>
<dbReference type="InParanoid" id="A0A2G5EKV7"/>
<dbReference type="InterPro" id="IPR050466">
    <property type="entry name" value="Carboxylest/Gibb_receptor"/>
</dbReference>
<evidence type="ECO:0000256" key="1">
    <source>
        <dbReference type="PROSITE-ProRule" id="PRU10038"/>
    </source>
</evidence>
<sequence length="323" mass="35880">MDSHKAELAYEFLPYLRAYTDGRIERLLGTEIVPPGFDPKTKVTSKDILILPDINVSARLYLPKIAKKKLPVLVYYHGGAFCLYSSSASIYHNFLNALVSNANVIAVSVNFRLAPERPLPIAYEDSWAALQWVASHYEGQGSETWLTEFVDFNRLFLAGDSSGANIAHNMAMLAGNPKAGFNVRIAGLALVQPYFWGFKAVGSEASNPLKKTVDRIWPLVSLSAPNKDDPRINPVGADAPSLSGLGCKRVLVCVAEKDIFRDRGWLYCETLRKCGWTGVVEYIESKGENHEFHLHYPGCQNAKDLIEYLAVFLNLESHPLSCL</sequence>
<dbReference type="STRING" id="218851.A0A2G5EKV7"/>
<dbReference type="AlphaFoldDB" id="A0A2G5EKV7"/>
<organism evidence="3 4">
    <name type="scientific">Aquilegia coerulea</name>
    <name type="common">Rocky mountain columbine</name>
    <dbReference type="NCBI Taxonomy" id="218851"/>
    <lineage>
        <taxon>Eukaryota</taxon>
        <taxon>Viridiplantae</taxon>
        <taxon>Streptophyta</taxon>
        <taxon>Embryophyta</taxon>
        <taxon>Tracheophyta</taxon>
        <taxon>Spermatophyta</taxon>
        <taxon>Magnoliopsida</taxon>
        <taxon>Ranunculales</taxon>
        <taxon>Ranunculaceae</taxon>
        <taxon>Thalictroideae</taxon>
        <taxon>Aquilegia</taxon>
    </lineage>
</organism>
<name>A0A2G5EKV7_AQUCA</name>
<feature type="active site" evidence="1">
    <location>
        <position position="161"/>
    </location>
</feature>
<evidence type="ECO:0000259" key="2">
    <source>
        <dbReference type="Pfam" id="PF07859"/>
    </source>
</evidence>